<dbReference type="SUPFAM" id="SSF103088">
    <property type="entry name" value="OmpA-like"/>
    <property type="match status" value="1"/>
</dbReference>
<reference evidence="8 9" key="2">
    <citation type="submission" date="2020-03" db="EMBL/GenBank/DDBJ databases">
        <title>Roseomonas stagni sp. nov., isolated from pond water in Japan.</title>
        <authorList>
            <person name="Furuhata K."/>
            <person name="Miyamoto H."/>
            <person name="Goto K."/>
        </authorList>
    </citation>
    <scope>NUCLEOTIDE SEQUENCE [LARGE SCALE GENOMIC DNA]</scope>
    <source>
        <strain evidence="8 9">PeD5</strain>
    </source>
</reference>
<dbReference type="EMBL" id="JAAIKB010000002">
    <property type="protein sequence ID" value="NGM19840.1"/>
    <property type="molecule type" value="Genomic_DNA"/>
</dbReference>
<keyword evidence="2 4" id="KW-0472">Membrane</keyword>
<evidence type="ECO:0000256" key="2">
    <source>
        <dbReference type="ARBA" id="ARBA00023136"/>
    </source>
</evidence>
<keyword evidence="9" id="KW-1185">Reference proteome</keyword>
<feature type="domain" description="OmpA-like" evidence="7">
    <location>
        <begin position="107"/>
        <end position="226"/>
    </location>
</feature>
<accession>A0A6M1LHT2</accession>
<evidence type="ECO:0000313" key="8">
    <source>
        <dbReference type="EMBL" id="NGM19840.1"/>
    </source>
</evidence>
<proteinExistence type="predicted"/>
<dbReference type="InterPro" id="IPR006664">
    <property type="entry name" value="OMP_bac"/>
</dbReference>
<dbReference type="Gene3D" id="3.30.1330.60">
    <property type="entry name" value="OmpA-like domain"/>
    <property type="match status" value="1"/>
</dbReference>
<comment type="subcellular location">
    <subcellularLocation>
        <location evidence="1">Cell outer membrane</location>
    </subcellularLocation>
</comment>
<feature type="region of interest" description="Disordered" evidence="5">
    <location>
        <begin position="46"/>
        <end position="102"/>
    </location>
</feature>
<keyword evidence="6" id="KW-0732">Signal</keyword>
<gene>
    <name evidence="8" type="ORF">G3576_07420</name>
</gene>
<dbReference type="PROSITE" id="PS51123">
    <property type="entry name" value="OMPA_2"/>
    <property type="match status" value="1"/>
</dbReference>
<protein>
    <submittedName>
        <fullName evidence="8">OmpA family protein</fullName>
    </submittedName>
</protein>
<evidence type="ECO:0000259" key="7">
    <source>
        <dbReference type="PROSITE" id="PS51123"/>
    </source>
</evidence>
<feature type="compositionally biased region" description="Pro residues" evidence="5">
    <location>
        <begin position="68"/>
        <end position="83"/>
    </location>
</feature>
<dbReference type="PANTHER" id="PTHR30329:SF21">
    <property type="entry name" value="LIPOPROTEIN YIAD-RELATED"/>
    <property type="match status" value="1"/>
</dbReference>
<sequence length="226" mass="23059">MRRASLPLAGLLLVSGLGVPAPALAQRDPAALELIEQLRPRTRGIRLPAPADATPPAAPVAPAAVPSPDLPATPSPGFPPQTPAPGASAGKPEAAPPVASVAPGTTAPAGVAAVSITVTFPSGSAMLTPQAEATLAPLGRALSSPDLAPYRFRIEGHTDSVGDATSNQRLSERRAEAVRGYLVAKHGVAPGRLEAIGLGETRLLVPTPDGWDEPRNRRVQVINLDD</sequence>
<feature type="signal peptide" evidence="6">
    <location>
        <begin position="1"/>
        <end position="25"/>
    </location>
</feature>
<evidence type="ECO:0000256" key="6">
    <source>
        <dbReference type="SAM" id="SignalP"/>
    </source>
</evidence>
<dbReference type="InterPro" id="IPR006665">
    <property type="entry name" value="OmpA-like"/>
</dbReference>
<evidence type="ECO:0000256" key="4">
    <source>
        <dbReference type="PROSITE-ProRule" id="PRU00473"/>
    </source>
</evidence>
<dbReference type="InterPro" id="IPR050330">
    <property type="entry name" value="Bact_OuterMem_StrucFunc"/>
</dbReference>
<dbReference type="Proteomes" id="UP000475385">
    <property type="component" value="Unassembled WGS sequence"/>
</dbReference>
<reference evidence="8 9" key="1">
    <citation type="submission" date="2020-02" db="EMBL/GenBank/DDBJ databases">
        <authorList>
            <person name="Kim H.M."/>
            <person name="Jeon C.O."/>
        </authorList>
    </citation>
    <scope>NUCLEOTIDE SEQUENCE [LARGE SCALE GENOMIC DNA]</scope>
    <source>
        <strain evidence="8 9">PeD5</strain>
    </source>
</reference>
<dbReference type="PRINTS" id="PR01021">
    <property type="entry name" value="OMPADOMAIN"/>
</dbReference>
<feature type="chain" id="PRO_5026946529" evidence="6">
    <location>
        <begin position="26"/>
        <end position="226"/>
    </location>
</feature>
<dbReference type="GO" id="GO:0009279">
    <property type="term" value="C:cell outer membrane"/>
    <property type="evidence" value="ECO:0007669"/>
    <property type="project" value="UniProtKB-SubCell"/>
</dbReference>
<evidence type="ECO:0000313" key="9">
    <source>
        <dbReference type="Proteomes" id="UP000475385"/>
    </source>
</evidence>
<evidence type="ECO:0000256" key="5">
    <source>
        <dbReference type="SAM" id="MobiDB-lite"/>
    </source>
</evidence>
<evidence type="ECO:0000256" key="3">
    <source>
        <dbReference type="ARBA" id="ARBA00023237"/>
    </source>
</evidence>
<name>A0A6M1LHT2_9PROT</name>
<feature type="compositionally biased region" description="Low complexity" evidence="5">
    <location>
        <begin position="47"/>
        <end position="67"/>
    </location>
</feature>
<keyword evidence="3" id="KW-0998">Cell outer membrane</keyword>
<dbReference type="RefSeq" id="WP_164693708.1">
    <property type="nucleotide sequence ID" value="NZ_JAAIKB010000002.1"/>
</dbReference>
<organism evidence="8 9">
    <name type="scientific">Falsiroseomonas algicola</name>
    <dbReference type="NCBI Taxonomy" id="2716930"/>
    <lineage>
        <taxon>Bacteria</taxon>
        <taxon>Pseudomonadati</taxon>
        <taxon>Pseudomonadota</taxon>
        <taxon>Alphaproteobacteria</taxon>
        <taxon>Acetobacterales</taxon>
        <taxon>Roseomonadaceae</taxon>
        <taxon>Falsiroseomonas</taxon>
    </lineage>
</organism>
<dbReference type="PANTHER" id="PTHR30329">
    <property type="entry name" value="STATOR ELEMENT OF FLAGELLAR MOTOR COMPLEX"/>
    <property type="match status" value="1"/>
</dbReference>
<dbReference type="InterPro" id="IPR036737">
    <property type="entry name" value="OmpA-like_sf"/>
</dbReference>
<evidence type="ECO:0000256" key="1">
    <source>
        <dbReference type="ARBA" id="ARBA00004442"/>
    </source>
</evidence>
<dbReference type="AlphaFoldDB" id="A0A6M1LHT2"/>
<dbReference type="CDD" id="cd07185">
    <property type="entry name" value="OmpA_C-like"/>
    <property type="match status" value="1"/>
</dbReference>
<comment type="caution">
    <text evidence="8">The sequence shown here is derived from an EMBL/GenBank/DDBJ whole genome shotgun (WGS) entry which is preliminary data.</text>
</comment>
<dbReference type="Pfam" id="PF00691">
    <property type="entry name" value="OmpA"/>
    <property type="match status" value="1"/>
</dbReference>